<dbReference type="OrthoDB" id="10429749at2759"/>
<accession>A0A9E7GU83</accession>
<proteinExistence type="predicted"/>
<dbReference type="PANTHER" id="PTHR38925:SF1">
    <property type="entry name" value="PROTEIN, PUTATIVE-RELATED"/>
    <property type="match status" value="1"/>
</dbReference>
<evidence type="ECO:0000313" key="1">
    <source>
        <dbReference type="EMBL" id="URE18174.1"/>
    </source>
</evidence>
<dbReference type="EMBL" id="CP097509">
    <property type="protein sequence ID" value="URE18174.1"/>
    <property type="molecule type" value="Genomic_DNA"/>
</dbReference>
<protein>
    <submittedName>
        <fullName evidence="1">Uncharacterized protein</fullName>
    </submittedName>
</protein>
<name>A0A9E7GU83_9LILI</name>
<organism evidence="1 2">
    <name type="scientific">Musa troglodytarum</name>
    <name type="common">fe'i banana</name>
    <dbReference type="NCBI Taxonomy" id="320322"/>
    <lineage>
        <taxon>Eukaryota</taxon>
        <taxon>Viridiplantae</taxon>
        <taxon>Streptophyta</taxon>
        <taxon>Embryophyta</taxon>
        <taxon>Tracheophyta</taxon>
        <taxon>Spermatophyta</taxon>
        <taxon>Magnoliopsida</taxon>
        <taxon>Liliopsida</taxon>
        <taxon>Zingiberales</taxon>
        <taxon>Musaceae</taxon>
        <taxon>Musa</taxon>
    </lineage>
</organism>
<sequence>MGAHLVIIGKLTLLAGGHNNCHILASLLCPFAVKLPFVVARLALPLRFFLFRLGRIFAAEVATATSAARRRHERWGRALRLLCDDRPAGNEERLRLLPPSDEMLTAISMLTL</sequence>
<dbReference type="AlphaFoldDB" id="A0A9E7GU83"/>
<evidence type="ECO:0000313" key="2">
    <source>
        <dbReference type="Proteomes" id="UP001055439"/>
    </source>
</evidence>
<reference evidence="1" key="1">
    <citation type="submission" date="2022-05" db="EMBL/GenBank/DDBJ databases">
        <title>The Musa troglodytarum L. genome provides insights into the mechanism of non-climacteric behaviour and enrichment of carotenoids.</title>
        <authorList>
            <person name="Wang J."/>
        </authorList>
    </citation>
    <scope>NUCLEOTIDE SEQUENCE</scope>
    <source>
        <tissue evidence="1">Leaf</tissue>
    </source>
</reference>
<dbReference type="Proteomes" id="UP001055439">
    <property type="component" value="Chromosome 7"/>
</dbReference>
<gene>
    <name evidence="1" type="ORF">MUK42_10737</name>
</gene>
<dbReference type="PANTHER" id="PTHR38925">
    <property type="entry name" value="PROTEIN, PUTATIVE-RELATED"/>
    <property type="match status" value="1"/>
</dbReference>
<keyword evidence="2" id="KW-1185">Reference proteome</keyword>